<dbReference type="InterPro" id="IPR001314">
    <property type="entry name" value="Peptidase_S1A"/>
</dbReference>
<dbReference type="PROSITE" id="PS00135">
    <property type="entry name" value="TRYPSIN_SER"/>
    <property type="match status" value="1"/>
</dbReference>
<evidence type="ECO:0000256" key="4">
    <source>
        <dbReference type="RuleBase" id="RU363034"/>
    </source>
</evidence>
<keyword evidence="2" id="KW-0964">Secreted</keyword>
<dbReference type="CDD" id="cd00190">
    <property type="entry name" value="Tryp_SPc"/>
    <property type="match status" value="1"/>
</dbReference>
<dbReference type="InterPro" id="IPR033116">
    <property type="entry name" value="TRYPSIN_SER"/>
</dbReference>
<dbReference type="GO" id="GO:0051604">
    <property type="term" value="P:protein maturation"/>
    <property type="evidence" value="ECO:0007669"/>
    <property type="project" value="UniProtKB-ARBA"/>
</dbReference>
<dbReference type="AlphaFoldDB" id="A0A7I8WCW3"/>
<dbReference type="OrthoDB" id="10012881at2759"/>
<dbReference type="InterPro" id="IPR001254">
    <property type="entry name" value="Trypsin_dom"/>
</dbReference>
<dbReference type="GO" id="GO:0006508">
    <property type="term" value="P:proteolysis"/>
    <property type="evidence" value="ECO:0007669"/>
    <property type="project" value="UniProtKB-KW"/>
</dbReference>
<dbReference type="GO" id="GO:0005576">
    <property type="term" value="C:extracellular region"/>
    <property type="evidence" value="ECO:0007669"/>
    <property type="project" value="UniProtKB-SubCell"/>
</dbReference>
<dbReference type="PROSITE" id="PS50240">
    <property type="entry name" value="TRYPSIN_DOM"/>
    <property type="match status" value="1"/>
</dbReference>
<evidence type="ECO:0000259" key="5">
    <source>
        <dbReference type="PROSITE" id="PS50240"/>
    </source>
</evidence>
<dbReference type="PANTHER" id="PTHR24252">
    <property type="entry name" value="ACROSIN-RELATED"/>
    <property type="match status" value="1"/>
</dbReference>
<keyword evidence="3" id="KW-1015">Disulfide bond</keyword>
<dbReference type="EMBL" id="CAJFCJ010000030">
    <property type="protein sequence ID" value="CAD5125952.1"/>
    <property type="molecule type" value="Genomic_DNA"/>
</dbReference>
<accession>A0A7I8WCW3</accession>
<reference evidence="6 7" key="1">
    <citation type="submission" date="2020-08" db="EMBL/GenBank/DDBJ databases">
        <authorList>
            <person name="Hejnol A."/>
        </authorList>
    </citation>
    <scope>NUCLEOTIDE SEQUENCE [LARGE SCALE GENOMIC DNA]</scope>
</reference>
<feature type="domain" description="Peptidase S1" evidence="5">
    <location>
        <begin position="84"/>
        <end position="311"/>
    </location>
</feature>
<evidence type="ECO:0000256" key="3">
    <source>
        <dbReference type="ARBA" id="ARBA00023157"/>
    </source>
</evidence>
<protein>
    <submittedName>
        <fullName evidence="6">DgyrCDS14134</fullName>
    </submittedName>
</protein>
<evidence type="ECO:0000256" key="2">
    <source>
        <dbReference type="ARBA" id="ARBA00022525"/>
    </source>
</evidence>
<dbReference type="PROSITE" id="PS00134">
    <property type="entry name" value="TRYPSIN_HIS"/>
    <property type="match status" value="1"/>
</dbReference>
<gene>
    <name evidence="6" type="ORF">DGYR_LOCUS13245</name>
</gene>
<dbReference type="PRINTS" id="PR00722">
    <property type="entry name" value="CHYMOTRYPSIN"/>
</dbReference>
<proteinExistence type="predicted"/>
<keyword evidence="4" id="KW-0720">Serine protease</keyword>
<dbReference type="SMART" id="SM00020">
    <property type="entry name" value="Tryp_SPc"/>
    <property type="match status" value="1"/>
</dbReference>
<comment type="subcellular location">
    <subcellularLocation>
        <location evidence="1">Secreted</location>
    </subcellularLocation>
</comment>
<evidence type="ECO:0000256" key="1">
    <source>
        <dbReference type="ARBA" id="ARBA00004613"/>
    </source>
</evidence>
<dbReference type="InterPro" id="IPR043504">
    <property type="entry name" value="Peptidase_S1_PA_chymotrypsin"/>
</dbReference>
<dbReference type="InterPro" id="IPR018114">
    <property type="entry name" value="TRYPSIN_HIS"/>
</dbReference>
<dbReference type="GO" id="GO:0004252">
    <property type="term" value="F:serine-type endopeptidase activity"/>
    <property type="evidence" value="ECO:0007669"/>
    <property type="project" value="InterPro"/>
</dbReference>
<dbReference type="InterPro" id="IPR009003">
    <property type="entry name" value="Peptidase_S1_PA"/>
</dbReference>
<organism evidence="6 7">
    <name type="scientific">Dimorphilus gyrociliatus</name>
    <dbReference type="NCBI Taxonomy" id="2664684"/>
    <lineage>
        <taxon>Eukaryota</taxon>
        <taxon>Metazoa</taxon>
        <taxon>Spiralia</taxon>
        <taxon>Lophotrochozoa</taxon>
        <taxon>Annelida</taxon>
        <taxon>Polychaeta</taxon>
        <taxon>Polychaeta incertae sedis</taxon>
        <taxon>Dinophilidae</taxon>
        <taxon>Dimorphilus</taxon>
    </lineage>
</organism>
<comment type="caution">
    <text evidence="6">The sequence shown here is derived from an EMBL/GenBank/DDBJ whole genome shotgun (WGS) entry which is preliminary data.</text>
</comment>
<evidence type="ECO:0000313" key="7">
    <source>
        <dbReference type="Proteomes" id="UP000549394"/>
    </source>
</evidence>
<dbReference type="PANTHER" id="PTHR24252:SF7">
    <property type="entry name" value="HYALIN"/>
    <property type="match status" value="1"/>
</dbReference>
<dbReference type="SUPFAM" id="SSF50494">
    <property type="entry name" value="Trypsin-like serine proteases"/>
    <property type="match status" value="1"/>
</dbReference>
<keyword evidence="4" id="KW-0645">Protease</keyword>
<dbReference type="FunFam" id="2.40.10.10:FF:000047">
    <property type="entry name" value="Trypsin eta"/>
    <property type="match status" value="1"/>
</dbReference>
<evidence type="ECO:0000313" key="6">
    <source>
        <dbReference type="EMBL" id="CAD5125952.1"/>
    </source>
</evidence>
<keyword evidence="7" id="KW-1185">Reference proteome</keyword>
<dbReference type="Proteomes" id="UP000549394">
    <property type="component" value="Unassembled WGS sequence"/>
</dbReference>
<name>A0A7I8WCW3_9ANNE</name>
<dbReference type="Gene3D" id="2.40.10.10">
    <property type="entry name" value="Trypsin-like serine proteases"/>
    <property type="match status" value="1"/>
</dbReference>
<sequence>MILITNLKKHIKVRFFCLKIVIEKHINWSLSIRSLPRVEANSIMKVFLLLAFVACASAQWAPNCGRSQYPDPAPEQNTDEFGRVVGGWESRPNEFPYQLSLRRFGSHTCGAVIINSQWALSAAHCTSSGSASGLAVVAGAHRRSSPAAAEQTSNLLSVTNHEDYQNPLRYSNDITLLRLETPLTFNAQVTGACAPRDVTYDDDTVTISGWGSTFSGGFVTDELRYTNVQVWSNDECSGPYPGSIDDSMICAAAPGRDTCQGDSGGPMAYNNNGQFEVVGLTSWGRGCALATHPGVYARVSANLQWIADNTQ</sequence>
<keyword evidence="4" id="KW-0378">Hydrolase</keyword>
<dbReference type="Pfam" id="PF00089">
    <property type="entry name" value="Trypsin"/>
    <property type="match status" value="1"/>
</dbReference>